<gene>
    <name evidence="2" type="ORF">CCE01nite_32810</name>
</gene>
<accession>A0A4Y3KYW9</accession>
<reference evidence="2" key="1">
    <citation type="submission" date="2019-06" db="EMBL/GenBank/DDBJ databases">
        <title>Whole genome shotgun sequence of Cellulomonas cellasea NBRC 3753.</title>
        <authorList>
            <person name="Hosoyama A."/>
            <person name="Uohara A."/>
            <person name="Ohji S."/>
            <person name="Ichikawa N."/>
        </authorList>
    </citation>
    <scope>NUCLEOTIDE SEQUENCE [LARGE SCALE GENOMIC DNA]</scope>
    <source>
        <strain evidence="2">NBRC 3753</strain>
    </source>
</reference>
<proteinExistence type="predicted"/>
<evidence type="ECO:0008006" key="4">
    <source>
        <dbReference type="Google" id="ProtNLM"/>
    </source>
</evidence>
<evidence type="ECO:0000313" key="3">
    <source>
        <dbReference type="Proteomes" id="UP000317046"/>
    </source>
</evidence>
<evidence type="ECO:0000313" key="2">
    <source>
        <dbReference type="EMBL" id="GEA89332.1"/>
    </source>
</evidence>
<dbReference type="AlphaFoldDB" id="A0A4Y3KYW9"/>
<organism evidence="2 3">
    <name type="scientific">Cellulomonas cellasea</name>
    <dbReference type="NCBI Taxonomy" id="43670"/>
    <lineage>
        <taxon>Bacteria</taxon>
        <taxon>Bacillati</taxon>
        <taxon>Actinomycetota</taxon>
        <taxon>Actinomycetes</taxon>
        <taxon>Micrococcales</taxon>
        <taxon>Cellulomonadaceae</taxon>
        <taxon>Cellulomonas</taxon>
    </lineage>
</organism>
<dbReference type="PANTHER" id="PTHR38479">
    <property type="entry name" value="LMO0824 PROTEIN"/>
    <property type="match status" value="1"/>
</dbReference>
<dbReference type="Pfam" id="PF06224">
    <property type="entry name" value="AlkZ-like"/>
    <property type="match status" value="1"/>
</dbReference>
<sequence length="405" mass="43567">MHAAGRRPFAPRSADPTVAGPVGRQTGGMARTASARAAGPVVTTRALGRATLARQLLLRRDARDVTDVVRGLLGLQAQVPAVPYLALWSRLDGFAPEDLAGPVRRRELVRAPLMRTTIHTVTADDAVGLRPLVQPVLERTFASTAWGQRLRGHDLTEAFDVAVRLVEERPRTRAELAGLLAEAVPGLDPVSLSWAFSYHVPLVQPTPRGLWGESGASALTTYRAWLGRDAEPGATSVDEVVLRYLRGFGPATVRDVQAWCGLTRLREVVDRLGDRVRHLRGEDGQDLVDVPDGVVPDADVPAAVRLLPEYDNGLLSYADRARVVHPAPHEPLLGGPGGYVGSVLVDGLVRATWALRRERDTAALEVHRSTPLTAAETDDVEAEGRRLLAFVVPDAPHTVAFSGAG</sequence>
<comment type="caution">
    <text evidence="2">The sequence shown here is derived from an EMBL/GenBank/DDBJ whole genome shotgun (WGS) entry which is preliminary data.</text>
</comment>
<dbReference type="PANTHER" id="PTHR38479:SF2">
    <property type="entry name" value="WINGED HELIX DNA-BINDING DOMAIN-CONTAINING PROTEIN"/>
    <property type="match status" value="1"/>
</dbReference>
<dbReference type="InterPro" id="IPR009351">
    <property type="entry name" value="AlkZ-like"/>
</dbReference>
<dbReference type="EMBL" id="BJLR01000030">
    <property type="protein sequence ID" value="GEA89332.1"/>
    <property type="molecule type" value="Genomic_DNA"/>
</dbReference>
<dbReference type="Proteomes" id="UP000317046">
    <property type="component" value="Unassembled WGS sequence"/>
</dbReference>
<keyword evidence="3" id="KW-1185">Reference proteome</keyword>
<evidence type="ECO:0000256" key="1">
    <source>
        <dbReference type="SAM" id="MobiDB-lite"/>
    </source>
</evidence>
<name>A0A4Y3KYW9_9CELL</name>
<feature type="region of interest" description="Disordered" evidence="1">
    <location>
        <begin position="1"/>
        <end position="38"/>
    </location>
</feature>
<protein>
    <recommendedName>
        <fullName evidence="4">Winged helix DNA-binding domain-containing protein</fullName>
    </recommendedName>
</protein>